<comment type="caution">
    <text evidence="1">The sequence shown here is derived from an EMBL/GenBank/DDBJ whole genome shotgun (WGS) entry which is preliminary data.</text>
</comment>
<evidence type="ECO:0000313" key="1">
    <source>
        <dbReference type="EMBL" id="CAK7353766.1"/>
    </source>
</evidence>
<gene>
    <name evidence="1" type="ORF">DCAF_LOCUS24897</name>
</gene>
<dbReference type="InterPro" id="IPR011989">
    <property type="entry name" value="ARM-like"/>
</dbReference>
<dbReference type="Proteomes" id="UP001314170">
    <property type="component" value="Unassembled WGS sequence"/>
</dbReference>
<proteinExistence type="predicted"/>
<evidence type="ECO:0000313" key="2">
    <source>
        <dbReference type="Proteomes" id="UP001314170"/>
    </source>
</evidence>
<dbReference type="InterPro" id="IPR016024">
    <property type="entry name" value="ARM-type_fold"/>
</dbReference>
<dbReference type="EMBL" id="CAWUPB010001194">
    <property type="protein sequence ID" value="CAK7353766.1"/>
    <property type="molecule type" value="Genomic_DNA"/>
</dbReference>
<protein>
    <submittedName>
        <fullName evidence="1">Uncharacterized protein</fullName>
    </submittedName>
</protein>
<dbReference type="SUPFAM" id="SSF48371">
    <property type="entry name" value="ARM repeat"/>
    <property type="match status" value="1"/>
</dbReference>
<dbReference type="PANTHER" id="PTHR35834:SF3">
    <property type="entry name" value="ARM REPEAT SUPERFAMILY PROTEIN"/>
    <property type="match status" value="1"/>
</dbReference>
<dbReference type="Gene3D" id="1.25.10.10">
    <property type="entry name" value="Leucine-rich Repeat Variant"/>
    <property type="match status" value="1"/>
</dbReference>
<organism evidence="1 2">
    <name type="scientific">Dovyalis caffra</name>
    <dbReference type="NCBI Taxonomy" id="77055"/>
    <lineage>
        <taxon>Eukaryota</taxon>
        <taxon>Viridiplantae</taxon>
        <taxon>Streptophyta</taxon>
        <taxon>Embryophyta</taxon>
        <taxon>Tracheophyta</taxon>
        <taxon>Spermatophyta</taxon>
        <taxon>Magnoliopsida</taxon>
        <taxon>eudicotyledons</taxon>
        <taxon>Gunneridae</taxon>
        <taxon>Pentapetalae</taxon>
        <taxon>rosids</taxon>
        <taxon>fabids</taxon>
        <taxon>Malpighiales</taxon>
        <taxon>Salicaceae</taxon>
        <taxon>Flacourtieae</taxon>
        <taxon>Dovyalis</taxon>
    </lineage>
</organism>
<name>A0AAV1SNV0_9ROSI</name>
<reference evidence="1 2" key="1">
    <citation type="submission" date="2024-01" db="EMBL/GenBank/DDBJ databases">
        <authorList>
            <person name="Waweru B."/>
        </authorList>
    </citation>
    <scope>NUCLEOTIDE SEQUENCE [LARGE SCALE GENOMIC DNA]</scope>
</reference>
<accession>A0AAV1SNV0</accession>
<dbReference type="AlphaFoldDB" id="A0AAV1SNV0"/>
<sequence>MEKSKGDQDNHSLLQFLESLKKASKDLQTNPIFVTNDPQPTTETILNLEREADLMLCSDPNLFKLSQLSCNLKTLLEKLKKYKECSLKSFLCRQITKYEIYQVACTMEVEIRTCIDKEYVQNLVETLRVVGFEEEKVKVLKEFKNRLSKGFDREFQELVLKGKVFSILELLLCDSTCSKRVREHVALAIVALVRFNRDVFVGMVFMGGIVQALITMASCCSMQALCLLVSLIRTPLVDEMELRGEIPKIVSLFCSSEDLSIKAGTMDCICEIAHFGRIEVIKAMLEKGLVEKLVELQRSTHDEESVKLGLEIDEMERDWLFGSCVARFSVHVEVGQGLSQVQKKEIKREMSRRIREASVSEAEAATIIGEVLWGSSPCN</sequence>
<dbReference type="PANTHER" id="PTHR35834">
    <property type="entry name" value="ARMADILLO-TYPE FOLD PROTEIN-RELATED"/>
    <property type="match status" value="1"/>
</dbReference>
<keyword evidence="2" id="KW-1185">Reference proteome</keyword>